<keyword evidence="2" id="KW-0472">Membrane</keyword>
<feature type="region of interest" description="Disordered" evidence="1">
    <location>
        <begin position="219"/>
        <end position="247"/>
    </location>
</feature>
<sequence length="247" mass="27076">MADPKNETGKQASQKSGSDSGSGGKISAGTSVGHVGESLMPHAQDNGKSAQSTVRASHTSHPLGGQDSGGSRSQGQSGGVTEKAQQAVEQTGEKVREAAEQARHKATEAYESASEWAQDTYERASDWASDRYRHQQERLGHMRDRSMRQFGRARNGVQNYIAENPMVVGIVGLAAGLLLGALLPRTRREDAMFGEWADEVRNQGLRYARAATERGREYVEETFSGDEERFSRHESEFEPDRTRSNPH</sequence>
<accession>A0A5P9K135</accession>
<feature type="compositionally biased region" description="Basic and acidic residues" evidence="1">
    <location>
        <begin position="226"/>
        <end position="247"/>
    </location>
</feature>
<keyword evidence="2" id="KW-1133">Transmembrane helix</keyword>
<feature type="compositionally biased region" description="Low complexity" evidence="1">
    <location>
        <begin position="9"/>
        <end position="19"/>
    </location>
</feature>
<keyword evidence="4" id="KW-1185">Reference proteome</keyword>
<protein>
    <recommendedName>
        <fullName evidence="5">DUF883 family protein</fullName>
    </recommendedName>
</protein>
<feature type="compositionally biased region" description="Polar residues" evidence="1">
    <location>
        <begin position="46"/>
        <end position="60"/>
    </location>
</feature>
<dbReference type="EMBL" id="CP045423">
    <property type="protein sequence ID" value="QFU17390.1"/>
    <property type="molecule type" value="Genomic_DNA"/>
</dbReference>
<feature type="compositionally biased region" description="Basic and acidic residues" evidence="1">
    <location>
        <begin position="91"/>
        <end position="103"/>
    </location>
</feature>
<dbReference type="Proteomes" id="UP000325614">
    <property type="component" value="Chromosome"/>
</dbReference>
<dbReference type="AlphaFoldDB" id="A0A5P9K135"/>
<feature type="region of interest" description="Disordered" evidence="1">
    <location>
        <begin position="1"/>
        <end position="103"/>
    </location>
</feature>
<evidence type="ECO:0000313" key="3">
    <source>
        <dbReference type="EMBL" id="QFU17390.1"/>
    </source>
</evidence>
<keyword evidence="2" id="KW-0812">Transmembrane</keyword>
<proteinExistence type="predicted"/>
<dbReference type="KEGG" id="mico:GDR74_14830"/>
<feature type="transmembrane region" description="Helical" evidence="2">
    <location>
        <begin position="166"/>
        <end position="183"/>
    </location>
</feature>
<organism evidence="3 4">
    <name type="scientific">Microvirga thermotolerans</name>
    <dbReference type="NCBI Taxonomy" id="2651334"/>
    <lineage>
        <taxon>Bacteria</taxon>
        <taxon>Pseudomonadati</taxon>
        <taxon>Pseudomonadota</taxon>
        <taxon>Alphaproteobacteria</taxon>
        <taxon>Hyphomicrobiales</taxon>
        <taxon>Methylobacteriaceae</taxon>
        <taxon>Microvirga</taxon>
    </lineage>
</organism>
<evidence type="ECO:0000313" key="4">
    <source>
        <dbReference type="Proteomes" id="UP000325614"/>
    </source>
</evidence>
<reference evidence="3 4" key="1">
    <citation type="submission" date="2019-10" db="EMBL/GenBank/DDBJ databases">
        <title>Isolation, Identification of Microvirga thermotolerans HR1, a novel thermophilic bacterium and Comparative Genomics of the genus Microvirga.</title>
        <authorList>
            <person name="Li J."/>
            <person name="Zhang W."/>
            <person name="Lin M."/>
            <person name="Wang J."/>
        </authorList>
    </citation>
    <scope>NUCLEOTIDE SEQUENCE [LARGE SCALE GENOMIC DNA]</scope>
    <source>
        <strain evidence="3 4">HR1</strain>
    </source>
</reference>
<dbReference type="RefSeq" id="WP_152587025.1">
    <property type="nucleotide sequence ID" value="NZ_CP045423.1"/>
</dbReference>
<evidence type="ECO:0008006" key="5">
    <source>
        <dbReference type="Google" id="ProtNLM"/>
    </source>
</evidence>
<gene>
    <name evidence="3" type="ORF">GDR74_14830</name>
</gene>
<dbReference type="Gene3D" id="6.10.140.1430">
    <property type="match status" value="1"/>
</dbReference>
<name>A0A5P9K135_9HYPH</name>
<evidence type="ECO:0000256" key="2">
    <source>
        <dbReference type="SAM" id="Phobius"/>
    </source>
</evidence>
<evidence type="ECO:0000256" key="1">
    <source>
        <dbReference type="SAM" id="MobiDB-lite"/>
    </source>
</evidence>